<evidence type="ECO:0000259" key="2">
    <source>
        <dbReference type="Pfam" id="PF12777"/>
    </source>
</evidence>
<dbReference type="Pfam" id="PF17852">
    <property type="entry name" value="Dynein_AAA_lid"/>
    <property type="match status" value="1"/>
</dbReference>
<dbReference type="Pfam" id="PF17857">
    <property type="entry name" value="AAA_lid_1"/>
    <property type="match status" value="1"/>
</dbReference>
<dbReference type="Pfam" id="PF12777">
    <property type="entry name" value="MT"/>
    <property type="match status" value="1"/>
</dbReference>
<dbReference type="GO" id="GO:0007018">
    <property type="term" value="P:microtubule-based movement"/>
    <property type="evidence" value="ECO:0007669"/>
    <property type="project" value="InterPro"/>
</dbReference>
<feature type="domain" description="Dynein heavy chain coiled coil stalk" evidence="2">
    <location>
        <begin position="1035"/>
        <end position="1228"/>
    </location>
</feature>
<feature type="domain" description="ATPase dynein-related AAA" evidence="1">
    <location>
        <begin position="56"/>
        <end position="191"/>
    </location>
</feature>
<dbReference type="Gene3D" id="1.20.920.20">
    <property type="match status" value="1"/>
</dbReference>
<evidence type="ECO:0000313" key="7">
    <source>
        <dbReference type="Proteomes" id="UP000649617"/>
    </source>
</evidence>
<dbReference type="PANTHER" id="PTHR22878:SF69">
    <property type="entry name" value="DYNEIN HEAVY CHAIN"/>
    <property type="match status" value="1"/>
</dbReference>
<dbReference type="AlphaFoldDB" id="A0A812LF56"/>
<keyword evidence="7" id="KW-1185">Reference proteome</keyword>
<dbReference type="InterPro" id="IPR024743">
    <property type="entry name" value="Dynein_HC_stalk"/>
</dbReference>
<dbReference type="FunFam" id="1.20.920.30:FF:000002">
    <property type="entry name" value="Dynein axonemal heavy chain 3"/>
    <property type="match status" value="1"/>
</dbReference>
<evidence type="ECO:0000259" key="4">
    <source>
        <dbReference type="Pfam" id="PF17852"/>
    </source>
</evidence>
<feature type="domain" description="Dynein heavy chain AAA 5 extension" evidence="4">
    <location>
        <begin position="226"/>
        <end position="363"/>
    </location>
</feature>
<dbReference type="Pfam" id="PF12780">
    <property type="entry name" value="AAA_8"/>
    <property type="match status" value="2"/>
</dbReference>
<feature type="domain" description="Dynein heavy chain 3 AAA+ lid" evidence="5">
    <location>
        <begin position="595"/>
        <end position="677"/>
    </location>
</feature>
<dbReference type="GO" id="GO:0051959">
    <property type="term" value="F:dynein light intermediate chain binding"/>
    <property type="evidence" value="ECO:0007669"/>
    <property type="project" value="InterPro"/>
</dbReference>
<dbReference type="Gene3D" id="1.20.920.30">
    <property type="match status" value="1"/>
</dbReference>
<dbReference type="Gene3D" id="3.40.50.300">
    <property type="entry name" value="P-loop containing nucleotide triphosphate hydrolases"/>
    <property type="match status" value="3"/>
</dbReference>
<dbReference type="GO" id="GO:0016887">
    <property type="term" value="F:ATP hydrolysis activity"/>
    <property type="evidence" value="ECO:0007669"/>
    <property type="project" value="InterPro"/>
</dbReference>
<gene>
    <name evidence="6" type="primary">DNAH17</name>
    <name evidence="6" type="ORF">SPIL2461_LOCUS4492</name>
</gene>
<name>A0A812LF56_SYMPI</name>
<dbReference type="InterPro" id="IPR011704">
    <property type="entry name" value="ATPase_dyneun-rel_AAA"/>
</dbReference>
<dbReference type="GO" id="GO:0005524">
    <property type="term" value="F:ATP binding"/>
    <property type="evidence" value="ECO:0007669"/>
    <property type="project" value="InterPro"/>
</dbReference>
<dbReference type="OrthoDB" id="424310at2759"/>
<protein>
    <submittedName>
        <fullName evidence="6">DNAH17 protein</fullName>
    </submittedName>
</protein>
<dbReference type="Gene3D" id="1.10.472.130">
    <property type="match status" value="1"/>
</dbReference>
<dbReference type="Proteomes" id="UP000649617">
    <property type="component" value="Unassembled WGS sequence"/>
</dbReference>
<dbReference type="PANTHER" id="PTHR22878">
    <property type="entry name" value="DYNEIN HEAVY CHAIN 6, AXONEMAL-LIKE-RELATED"/>
    <property type="match status" value="1"/>
</dbReference>
<dbReference type="InterPro" id="IPR041466">
    <property type="entry name" value="Dynein_AAA5_ext"/>
</dbReference>
<dbReference type="EMBL" id="CAJNIZ010005932">
    <property type="protein sequence ID" value="CAE7245883.1"/>
    <property type="molecule type" value="Genomic_DNA"/>
</dbReference>
<feature type="domain" description="Dynein heavy chain AAA module D4" evidence="3">
    <location>
        <begin position="841"/>
        <end position="1021"/>
    </location>
</feature>
<evidence type="ECO:0000313" key="6">
    <source>
        <dbReference type="EMBL" id="CAE7245883.1"/>
    </source>
</evidence>
<feature type="domain" description="Dynein heavy chain AAA module D4" evidence="3">
    <location>
        <begin position="734"/>
        <end position="823"/>
    </location>
</feature>
<reference evidence="6" key="1">
    <citation type="submission" date="2021-02" db="EMBL/GenBank/DDBJ databases">
        <authorList>
            <person name="Dougan E. K."/>
            <person name="Rhodes N."/>
            <person name="Thang M."/>
            <person name="Chan C."/>
        </authorList>
    </citation>
    <scope>NUCLEOTIDE SEQUENCE</scope>
</reference>
<dbReference type="InterPro" id="IPR041589">
    <property type="entry name" value="DNAH3_AAA_lid_1"/>
</dbReference>
<comment type="caution">
    <text evidence="6">The sequence shown here is derived from an EMBL/GenBank/DDBJ whole genome shotgun (WGS) entry which is preliminary data.</text>
</comment>
<dbReference type="Pfam" id="PF12775">
    <property type="entry name" value="AAA_7"/>
    <property type="match status" value="1"/>
</dbReference>
<dbReference type="InterPro" id="IPR024317">
    <property type="entry name" value="Dynein_heavy_chain_D4_dom"/>
</dbReference>
<evidence type="ECO:0000259" key="1">
    <source>
        <dbReference type="Pfam" id="PF07728"/>
    </source>
</evidence>
<dbReference type="GO" id="GO:0030286">
    <property type="term" value="C:dynein complex"/>
    <property type="evidence" value="ECO:0007669"/>
    <property type="project" value="InterPro"/>
</dbReference>
<evidence type="ECO:0000259" key="3">
    <source>
        <dbReference type="Pfam" id="PF12780"/>
    </source>
</evidence>
<dbReference type="GO" id="GO:0045505">
    <property type="term" value="F:dynein intermediate chain binding"/>
    <property type="evidence" value="ECO:0007669"/>
    <property type="project" value="InterPro"/>
</dbReference>
<dbReference type="InterPro" id="IPR026983">
    <property type="entry name" value="DHC"/>
</dbReference>
<dbReference type="InterPro" id="IPR027417">
    <property type="entry name" value="P-loop_NTPase"/>
</dbReference>
<organism evidence="6 7">
    <name type="scientific">Symbiodinium pilosum</name>
    <name type="common">Dinoflagellate</name>
    <dbReference type="NCBI Taxonomy" id="2952"/>
    <lineage>
        <taxon>Eukaryota</taxon>
        <taxon>Sar</taxon>
        <taxon>Alveolata</taxon>
        <taxon>Dinophyceae</taxon>
        <taxon>Suessiales</taxon>
        <taxon>Symbiodiniaceae</taxon>
        <taxon>Symbiodinium</taxon>
    </lineage>
</organism>
<sequence length="1238" mass="139154">MRAFQLAGVKAKPFLDPKFRKVCEDTVKARGLQPDPGFLDKVVDFLDILKVRHCCFIIGPTGAGKTEIWRSLEMALIAIGEDCKWEQVNPKAITADELYGTIEKGEWKDGAVSVIMRNMSKEINGYKPSHLHKWVVLDGDIDATWIESMNTVMDDNKVLTLVSNERIPFTATMRMLLEIQDMKHASPATVSRGGVLYINESDVGWKPFVESWREQMDPVAQSTFYMLFTHQFEANIEQLRRNFAFTCPILDMGFVQTVTCLLDALLMMVVGGRAKDVFTPRTSFFLRFCSFLRQEQKLVYESFFTFALMWTLGGAVADDKFVNHRRAFNATLRSMARGVKLPELGECFDFRFDVVAKDWVHWETCVKKYEPVSEVLYQNIIISNVELERMKHLLDLHVKRQKPMLLVGVAGTGKTTIVKDYLAEVKVNSDMNSASINLNSYTTSAALQNIVVGCLEKRSGHTFGPPGHRRCILFVDDLNMPYVDSYDTQSAIMLLTQVLSYGQVYDRERLDEKKTIVDLLFAACMNPKAGSFMINGRLQRRFTVATTYAPGIQVISGIYTKVLGRHLEAFGQQTQRTTEPIVNATAEVLASIQNSASFLPSAEKFHYQFNLKDISNIFQGLLSTNSAVFRDPAGPTRFLRVWLHECYRVFSDRLVMESDAKELQMMIEKAVSKCFVGVGAASNREELFAQPLCCTTFVSESSGERQYLPAQNLQQIRAAVEAKLVAYNLEHATMNLVLFDDAVHHVCRICRITQNPCGSALLVGVGGSGKQSLARLASFINGQDVLSILVNQHYGLPELKLDLQAFYKKAAVKPATPQALLITDLLHAVAVSHLPEELTSHEAFLLTDSQITDERFLVFINDMLSSANIPDLFAREEYDNIFSAIRNAAKFAGYADDRESLFQYFLDKVRSNLHLILCHSPVGSTFRVRGRKFPALISCMVLDVFHAWPRDALVGVADRFLVVLAERNIPNEETLASIAHHAAEVHVSIYEANRRYLEEERRFNSTTPKAFLELISFYVRMLSSKQENVQFNVSRLERGLAIMHDVQEGVADLKQDLEITLRQVDEKKIATEELIKQVTAASQVAAVEKEAARQEHGKCEALAAEAQRMKDQADQELVEALPAMEKARAAVDCLDKTSITELKALGKPPRECIDVVAACGFLLKQEKRKLDWKGCQKMMQSPQQFIDEVKVFNAESIPEQVLANTDALIGADFFNFESMKSKSLAAACQELAHPAPAT</sequence>
<accession>A0A812LF56</accession>
<proteinExistence type="predicted"/>
<dbReference type="SUPFAM" id="SSF52540">
    <property type="entry name" value="P-loop containing nucleoside triphosphate hydrolases"/>
    <property type="match status" value="3"/>
</dbReference>
<evidence type="ECO:0000259" key="5">
    <source>
        <dbReference type="Pfam" id="PF17857"/>
    </source>
</evidence>
<dbReference type="Pfam" id="PF07728">
    <property type="entry name" value="AAA_5"/>
    <property type="match status" value="1"/>
</dbReference>